<evidence type="ECO:0000256" key="2">
    <source>
        <dbReference type="SAM" id="MobiDB-lite"/>
    </source>
</evidence>
<keyword evidence="1" id="KW-0175">Coiled coil</keyword>
<feature type="region of interest" description="Disordered" evidence="2">
    <location>
        <begin position="37"/>
        <end position="98"/>
    </location>
</feature>
<feature type="compositionally biased region" description="Polar residues" evidence="2">
    <location>
        <begin position="255"/>
        <end position="265"/>
    </location>
</feature>
<keyword evidence="4" id="KW-1185">Reference proteome</keyword>
<protein>
    <submittedName>
        <fullName evidence="3">Uncharacterized protein</fullName>
    </submittedName>
</protein>
<accession>A0A6A5KVU5</accession>
<evidence type="ECO:0000313" key="3">
    <source>
        <dbReference type="EMBL" id="KAF1839116.1"/>
    </source>
</evidence>
<evidence type="ECO:0000256" key="1">
    <source>
        <dbReference type="SAM" id="Coils"/>
    </source>
</evidence>
<reference evidence="3" key="1">
    <citation type="submission" date="2020-01" db="EMBL/GenBank/DDBJ databases">
        <authorList>
            <consortium name="DOE Joint Genome Institute"/>
            <person name="Haridas S."/>
            <person name="Albert R."/>
            <person name="Binder M."/>
            <person name="Bloem J."/>
            <person name="Labutti K."/>
            <person name="Salamov A."/>
            <person name="Andreopoulos B."/>
            <person name="Baker S.E."/>
            <person name="Barry K."/>
            <person name="Bills G."/>
            <person name="Bluhm B.H."/>
            <person name="Cannon C."/>
            <person name="Castanera R."/>
            <person name="Culley D.E."/>
            <person name="Daum C."/>
            <person name="Ezra D."/>
            <person name="Gonzalez J.B."/>
            <person name="Henrissat B."/>
            <person name="Kuo A."/>
            <person name="Liang C."/>
            <person name="Lipzen A."/>
            <person name="Lutzoni F."/>
            <person name="Magnuson J."/>
            <person name="Mondo S."/>
            <person name="Nolan M."/>
            <person name="Ohm R."/>
            <person name="Pangilinan J."/>
            <person name="Park H.-J."/>
            <person name="Ramirez L."/>
            <person name="Alfaro M."/>
            <person name="Sun H."/>
            <person name="Tritt A."/>
            <person name="Yoshinaga Y."/>
            <person name="Zwiers L.-H."/>
            <person name="Turgeon B.G."/>
            <person name="Goodwin S.B."/>
            <person name="Spatafora J.W."/>
            <person name="Crous P.W."/>
            <person name="Grigoriev I.V."/>
        </authorList>
    </citation>
    <scope>NUCLEOTIDE SEQUENCE</scope>
    <source>
        <strain evidence="3">P77</strain>
    </source>
</reference>
<dbReference type="AlphaFoldDB" id="A0A6A5KVU5"/>
<dbReference type="Proteomes" id="UP000800040">
    <property type="component" value="Unassembled WGS sequence"/>
</dbReference>
<dbReference type="OrthoDB" id="3777651at2759"/>
<sequence>METERIGPVLRSRGNAASSAKKLTPLKVKRKTISAAAVFKQPKSRTTQRAVTPRANPNGRDFTVEDADATTLLSVKPHLSSRSPGKGSSRKRSSDMHPLGIAFKETSASYRRHLYQTSFDQINKTLEDLLHRLYESTLQPISNQQDPTASPLRLSAPAKYERLATQVYQPISKFTLMLRRTNSEGQSVRFEQTLEMRMQHYDERLEEQTAKLMELQKEWEGIVGEIWKVGVRCLGEGAMEDLMSTKQRDEALVPSSPSKATNAESTLFVPEQGTSPSPPRRKSKKRVSFVDNTSSTSTFPNFLYQPSRYRSDDALPVVSAIPATRIKELENTVTELGKREIEHFRNIERDHRAYWKRKTAQLAVALKED</sequence>
<name>A0A6A5KVU5_9PLEO</name>
<evidence type="ECO:0000313" key="4">
    <source>
        <dbReference type="Proteomes" id="UP000800040"/>
    </source>
</evidence>
<feature type="region of interest" description="Disordered" evidence="2">
    <location>
        <begin position="245"/>
        <end position="293"/>
    </location>
</feature>
<proteinExistence type="predicted"/>
<dbReference type="EMBL" id="ML975246">
    <property type="protein sequence ID" value="KAF1839116.1"/>
    <property type="molecule type" value="Genomic_DNA"/>
</dbReference>
<gene>
    <name evidence="3" type="ORF">BDW02DRAFT_539871</name>
</gene>
<organism evidence="3 4">
    <name type="scientific">Decorospora gaudefroyi</name>
    <dbReference type="NCBI Taxonomy" id="184978"/>
    <lineage>
        <taxon>Eukaryota</taxon>
        <taxon>Fungi</taxon>
        <taxon>Dikarya</taxon>
        <taxon>Ascomycota</taxon>
        <taxon>Pezizomycotina</taxon>
        <taxon>Dothideomycetes</taxon>
        <taxon>Pleosporomycetidae</taxon>
        <taxon>Pleosporales</taxon>
        <taxon>Pleosporineae</taxon>
        <taxon>Pleosporaceae</taxon>
        <taxon>Decorospora</taxon>
    </lineage>
</organism>
<feature type="region of interest" description="Disordered" evidence="2">
    <location>
        <begin position="1"/>
        <end position="24"/>
    </location>
</feature>
<feature type="coiled-coil region" evidence="1">
    <location>
        <begin position="191"/>
        <end position="218"/>
    </location>
</feature>